<dbReference type="HOGENOM" id="CLU_1720907_0_0_5"/>
<accession>W6RA83</accession>
<reference evidence="1" key="1">
    <citation type="submission" date="2013-11" db="EMBL/GenBank/DDBJ databases">
        <title>Draft genome sequence of the broad-host-range Rhizobium sp. LPU83 strain, a member of the low-genetic diversity Oregon-like Rhizobium sp. group.</title>
        <authorList>
            <person name="Wibberg D."/>
            <person name="Puehler A."/>
            <person name="Schlueter A."/>
        </authorList>
    </citation>
    <scope>NUCLEOTIDE SEQUENCE [LARGE SCALE GENOMIC DNA]</scope>
    <source>
        <strain evidence="1">LPU83</strain>
    </source>
</reference>
<evidence type="ECO:0000313" key="2">
    <source>
        <dbReference type="Proteomes" id="UP000019443"/>
    </source>
</evidence>
<dbReference type="Proteomes" id="UP000019443">
    <property type="component" value="Chromosome"/>
</dbReference>
<proteinExistence type="predicted"/>
<protein>
    <submittedName>
        <fullName evidence="1">Uncharacterized protein</fullName>
    </submittedName>
</protein>
<keyword evidence="2" id="KW-1185">Reference proteome</keyword>
<dbReference type="AlphaFoldDB" id="W6RA83"/>
<dbReference type="KEGG" id="rhl:LPU83_2513"/>
<organism evidence="1 2">
    <name type="scientific">Rhizobium favelukesii</name>
    <dbReference type="NCBI Taxonomy" id="348824"/>
    <lineage>
        <taxon>Bacteria</taxon>
        <taxon>Pseudomonadati</taxon>
        <taxon>Pseudomonadota</taxon>
        <taxon>Alphaproteobacteria</taxon>
        <taxon>Hyphomicrobiales</taxon>
        <taxon>Rhizobiaceae</taxon>
        <taxon>Rhizobium/Agrobacterium group</taxon>
        <taxon>Rhizobium</taxon>
    </lineage>
</organism>
<sequence length="152" mass="16965">MPSLETPPEERGQRWDIGRVEANASGGKCDCLSFVPASSHSEMSMNGWQKTFAVRPPVTAPNSKARLQACREEELFAYCWRGLSPKGIPTADYGCIVISTVGFGPFVFEKVQGIVDTLERLFSAILKSNIYRGVPKDIRRWHFFLLNLPTAI</sequence>
<name>W6RA83_9HYPH</name>
<dbReference type="EMBL" id="HG916852">
    <property type="protein sequence ID" value="CDM58167.1"/>
    <property type="molecule type" value="Genomic_DNA"/>
</dbReference>
<gene>
    <name evidence="1" type="ORF">LPU83_2513</name>
</gene>
<evidence type="ECO:0000313" key="1">
    <source>
        <dbReference type="EMBL" id="CDM58167.1"/>
    </source>
</evidence>